<accession>A0A8J7SS16</accession>
<reference evidence="1" key="1">
    <citation type="submission" date="2021-01" db="EMBL/GenBank/DDBJ databases">
        <title>Genome seq and assembly of Tabrizicola sp. KVB23.</title>
        <authorList>
            <person name="Chhetri G."/>
        </authorList>
    </citation>
    <scope>NUCLEOTIDE SEQUENCE</scope>
    <source>
        <strain evidence="1">KVB23</strain>
    </source>
</reference>
<dbReference type="RefSeq" id="WP_202659171.1">
    <property type="nucleotide sequence ID" value="NZ_JAESVP010000003.1"/>
</dbReference>
<keyword evidence="2" id="KW-1185">Reference proteome</keyword>
<protein>
    <submittedName>
        <fullName evidence="1">Uncharacterized protein</fullName>
    </submittedName>
</protein>
<dbReference type="AlphaFoldDB" id="A0A8J7SS16"/>
<organism evidence="1 2">
    <name type="scientific">Fuscibacter oryzae</name>
    <dbReference type="NCBI Taxonomy" id="2803939"/>
    <lineage>
        <taxon>Bacteria</taxon>
        <taxon>Pseudomonadati</taxon>
        <taxon>Pseudomonadota</taxon>
        <taxon>Alphaproteobacteria</taxon>
        <taxon>Rhodobacterales</taxon>
        <taxon>Paracoccaceae</taxon>
        <taxon>Fuscibacter</taxon>
    </lineage>
</organism>
<evidence type="ECO:0000313" key="1">
    <source>
        <dbReference type="EMBL" id="MBL4928011.1"/>
    </source>
</evidence>
<dbReference type="EMBL" id="JAESVP010000003">
    <property type="protein sequence ID" value="MBL4928011.1"/>
    <property type="molecule type" value="Genomic_DNA"/>
</dbReference>
<comment type="caution">
    <text evidence="1">The sequence shown here is derived from an EMBL/GenBank/DDBJ whole genome shotgun (WGS) entry which is preliminary data.</text>
</comment>
<dbReference type="Proteomes" id="UP000619033">
    <property type="component" value="Unassembled WGS sequence"/>
</dbReference>
<evidence type="ECO:0000313" key="2">
    <source>
        <dbReference type="Proteomes" id="UP000619033"/>
    </source>
</evidence>
<proteinExistence type="predicted"/>
<gene>
    <name evidence="1" type="ORF">JI744_07825</name>
</gene>
<sequence>MPNFLSDDRYTALLDALQGAVVTACTTAAELRDLMAEALACADILPEGCRADFEGLRVVQAA</sequence>
<name>A0A8J7SS16_9RHOB</name>